<evidence type="ECO:0000256" key="2">
    <source>
        <dbReference type="ARBA" id="ARBA00023002"/>
    </source>
</evidence>
<feature type="signal peptide" evidence="3">
    <location>
        <begin position="1"/>
        <end position="24"/>
    </location>
</feature>
<reference evidence="4 5" key="1">
    <citation type="submission" date="2024-10" db="EMBL/GenBank/DDBJ databases">
        <title>Updated reference genomes for cyclostephanoid diatoms.</title>
        <authorList>
            <person name="Roberts W.R."/>
            <person name="Alverson A.J."/>
        </authorList>
    </citation>
    <scope>NUCLEOTIDE SEQUENCE [LARGE SCALE GENOMIC DNA]</scope>
    <source>
        <strain evidence="4 5">AJA010-31</strain>
    </source>
</reference>
<dbReference type="PANTHER" id="PTHR43765:SF2">
    <property type="entry name" value="2-DEHYDROPANTOATE 2-REDUCTASE"/>
    <property type="match status" value="1"/>
</dbReference>
<accession>A0ABD3NMY9</accession>
<organism evidence="4 5">
    <name type="scientific">Cyclotella atomus</name>
    <dbReference type="NCBI Taxonomy" id="382360"/>
    <lineage>
        <taxon>Eukaryota</taxon>
        <taxon>Sar</taxon>
        <taxon>Stramenopiles</taxon>
        <taxon>Ochrophyta</taxon>
        <taxon>Bacillariophyta</taxon>
        <taxon>Coscinodiscophyceae</taxon>
        <taxon>Thalassiosirophycidae</taxon>
        <taxon>Stephanodiscales</taxon>
        <taxon>Stephanodiscaceae</taxon>
        <taxon>Cyclotella</taxon>
    </lineage>
</organism>
<evidence type="ECO:0000256" key="1">
    <source>
        <dbReference type="ARBA" id="ARBA00022857"/>
    </source>
</evidence>
<dbReference type="Proteomes" id="UP001530400">
    <property type="component" value="Unassembled WGS sequence"/>
</dbReference>
<evidence type="ECO:0008006" key="6">
    <source>
        <dbReference type="Google" id="ProtNLM"/>
    </source>
</evidence>
<dbReference type="InterPro" id="IPR027417">
    <property type="entry name" value="P-loop_NTPase"/>
</dbReference>
<evidence type="ECO:0000313" key="5">
    <source>
        <dbReference type="Proteomes" id="UP001530400"/>
    </source>
</evidence>
<proteinExistence type="predicted"/>
<dbReference type="SUPFAM" id="SSF52540">
    <property type="entry name" value="P-loop containing nucleoside triphosphate hydrolases"/>
    <property type="match status" value="1"/>
</dbReference>
<sequence length="339" mass="39001">MIGYLLPVLALSLIVLLLNHQALMANMCQPRIASSVSKHQILHQTKYKEKARLDFIIAGFPKCGTTTLLYAFMRHNETKIAPKEFCGMNGNGKPESRIGSLNKVIQDFNNTQSSDLPIHRGIKCPMAISDTTGIQLISANFRYTKIIVGVRHPVSFFQSFYNYRITEMYNIGDIEPVPSPNELVGNNKWRDVSTDLARYELSLMQLGKTPMSPIDLNDLATHKKRLTPTRYKIFLYSIEQLEDSNEERSAIFRADLQRFLRLEQPFPPFRKENVNRIVNPETINICDEQYAQLRSLLVNQGKKTMNWMQEFLLSEDVVVSSKEYFRSLVQSWGEDPCLR</sequence>
<dbReference type="PANTHER" id="PTHR43765">
    <property type="entry name" value="2-DEHYDROPANTOATE 2-REDUCTASE-RELATED"/>
    <property type="match status" value="1"/>
</dbReference>
<keyword evidence="3" id="KW-0732">Signal</keyword>
<evidence type="ECO:0000256" key="3">
    <source>
        <dbReference type="SAM" id="SignalP"/>
    </source>
</evidence>
<dbReference type="EMBL" id="JALLPJ020001167">
    <property type="protein sequence ID" value="KAL3775095.1"/>
    <property type="molecule type" value="Genomic_DNA"/>
</dbReference>
<feature type="chain" id="PRO_5044825677" description="Sulfotransferase domain-containing protein" evidence="3">
    <location>
        <begin position="25"/>
        <end position="339"/>
    </location>
</feature>
<dbReference type="InterPro" id="IPR050838">
    <property type="entry name" value="Ketopantoate_reductase"/>
</dbReference>
<dbReference type="AlphaFoldDB" id="A0ABD3NMY9"/>
<gene>
    <name evidence="4" type="ORF">ACHAWO_000775</name>
</gene>
<dbReference type="Gene3D" id="3.40.50.300">
    <property type="entry name" value="P-loop containing nucleotide triphosphate hydrolases"/>
    <property type="match status" value="1"/>
</dbReference>
<evidence type="ECO:0000313" key="4">
    <source>
        <dbReference type="EMBL" id="KAL3775095.1"/>
    </source>
</evidence>
<keyword evidence="2" id="KW-0560">Oxidoreductase</keyword>
<keyword evidence="5" id="KW-1185">Reference proteome</keyword>
<protein>
    <recommendedName>
        <fullName evidence="6">Sulfotransferase domain-containing protein</fullName>
    </recommendedName>
</protein>
<keyword evidence="1" id="KW-0521">NADP</keyword>
<name>A0ABD3NMY9_9STRA</name>
<dbReference type="GO" id="GO:0016491">
    <property type="term" value="F:oxidoreductase activity"/>
    <property type="evidence" value="ECO:0007669"/>
    <property type="project" value="UniProtKB-KW"/>
</dbReference>
<comment type="caution">
    <text evidence="4">The sequence shown here is derived from an EMBL/GenBank/DDBJ whole genome shotgun (WGS) entry which is preliminary data.</text>
</comment>